<evidence type="ECO:0000313" key="1">
    <source>
        <dbReference type="EMBL" id="KKM01679.1"/>
    </source>
</evidence>
<organism evidence="1">
    <name type="scientific">marine sediment metagenome</name>
    <dbReference type="NCBI Taxonomy" id="412755"/>
    <lineage>
        <taxon>unclassified sequences</taxon>
        <taxon>metagenomes</taxon>
        <taxon>ecological metagenomes</taxon>
    </lineage>
</organism>
<name>A0A0F9GSA4_9ZZZZ</name>
<comment type="caution">
    <text evidence="1">The sequence shown here is derived from an EMBL/GenBank/DDBJ whole genome shotgun (WGS) entry which is preliminary data.</text>
</comment>
<dbReference type="EMBL" id="LAZR01017130">
    <property type="protein sequence ID" value="KKM01679.1"/>
    <property type="molecule type" value="Genomic_DNA"/>
</dbReference>
<gene>
    <name evidence="1" type="ORF">LCGC14_1792050</name>
</gene>
<sequence length="97" mass="11426">MAITGKPRRSYYDSYEQRTFYTVEAIERWLADAAKRRERAVGKFVQYGGKTYEVIDVVFTEPGLIAWVLIRDGAKIKKMREDQMFSRIVEKEVQNAR</sequence>
<protein>
    <submittedName>
        <fullName evidence="1">Uncharacterized protein</fullName>
    </submittedName>
</protein>
<accession>A0A0F9GSA4</accession>
<dbReference type="AlphaFoldDB" id="A0A0F9GSA4"/>
<proteinExistence type="predicted"/>
<reference evidence="1" key="1">
    <citation type="journal article" date="2015" name="Nature">
        <title>Complex archaea that bridge the gap between prokaryotes and eukaryotes.</title>
        <authorList>
            <person name="Spang A."/>
            <person name="Saw J.H."/>
            <person name="Jorgensen S.L."/>
            <person name="Zaremba-Niedzwiedzka K."/>
            <person name="Martijn J."/>
            <person name="Lind A.E."/>
            <person name="van Eijk R."/>
            <person name="Schleper C."/>
            <person name="Guy L."/>
            <person name="Ettema T.J."/>
        </authorList>
    </citation>
    <scope>NUCLEOTIDE SEQUENCE</scope>
</reference>